<sequence length="247" mass="27497">MAPALIGMLSLHFHFPARPVPSGVVGSPHDFQAPPALSEPRIHISPNLPHAPLYGRLDESGDGKGTVDSRFQRLACYISALQHAVRLEQSRALAASRKRQEYLQEELDKYKDCRCILREGSHRSGNIIKQPSSINDLLQDSEALRALTSMPAPLASDPRQTLPNGRMYDPAIIIDNVNIMRLKFDVEEKNQIINTANPCKITANYATEDQVNMELRRLYSSNPEDVLTAAKQAFRNKMMRPALSGTA</sequence>
<dbReference type="EMBL" id="JASNQZ010000010">
    <property type="protein sequence ID" value="KAL0952260.1"/>
    <property type="molecule type" value="Genomic_DNA"/>
</dbReference>
<name>A0ABR3J9U4_9AGAR</name>
<proteinExistence type="predicted"/>
<comment type="caution">
    <text evidence="1">The sequence shown here is derived from an EMBL/GenBank/DDBJ whole genome shotgun (WGS) entry which is preliminary data.</text>
</comment>
<protein>
    <submittedName>
        <fullName evidence="1">Uncharacterized protein</fullName>
    </submittedName>
</protein>
<evidence type="ECO:0000313" key="1">
    <source>
        <dbReference type="EMBL" id="KAL0952260.1"/>
    </source>
</evidence>
<dbReference type="Proteomes" id="UP001556367">
    <property type="component" value="Unassembled WGS sequence"/>
</dbReference>
<organism evidence="1 2">
    <name type="scientific">Hohenbuehelia grisea</name>
    <dbReference type="NCBI Taxonomy" id="104357"/>
    <lineage>
        <taxon>Eukaryota</taxon>
        <taxon>Fungi</taxon>
        <taxon>Dikarya</taxon>
        <taxon>Basidiomycota</taxon>
        <taxon>Agaricomycotina</taxon>
        <taxon>Agaricomycetes</taxon>
        <taxon>Agaricomycetidae</taxon>
        <taxon>Agaricales</taxon>
        <taxon>Pleurotineae</taxon>
        <taxon>Pleurotaceae</taxon>
        <taxon>Hohenbuehelia</taxon>
    </lineage>
</organism>
<gene>
    <name evidence="1" type="ORF">HGRIS_006550</name>
</gene>
<evidence type="ECO:0000313" key="2">
    <source>
        <dbReference type="Proteomes" id="UP001556367"/>
    </source>
</evidence>
<reference evidence="2" key="1">
    <citation type="submission" date="2024-06" db="EMBL/GenBank/DDBJ databases">
        <title>Multi-omics analyses provide insights into the biosynthesis of the anticancer antibiotic pleurotin in Hohenbuehelia grisea.</title>
        <authorList>
            <person name="Weaver J.A."/>
            <person name="Alberti F."/>
        </authorList>
    </citation>
    <scope>NUCLEOTIDE SEQUENCE [LARGE SCALE GENOMIC DNA]</scope>
    <source>
        <strain evidence="2">T-177</strain>
    </source>
</reference>
<keyword evidence="2" id="KW-1185">Reference proteome</keyword>
<accession>A0ABR3J9U4</accession>